<organism evidence="3 4">
    <name type="scientific">Lactuca saligna</name>
    <name type="common">Willowleaf lettuce</name>
    <dbReference type="NCBI Taxonomy" id="75948"/>
    <lineage>
        <taxon>Eukaryota</taxon>
        <taxon>Viridiplantae</taxon>
        <taxon>Streptophyta</taxon>
        <taxon>Embryophyta</taxon>
        <taxon>Tracheophyta</taxon>
        <taxon>Spermatophyta</taxon>
        <taxon>Magnoliopsida</taxon>
        <taxon>eudicotyledons</taxon>
        <taxon>Gunneridae</taxon>
        <taxon>Pentapetalae</taxon>
        <taxon>asterids</taxon>
        <taxon>campanulids</taxon>
        <taxon>Asterales</taxon>
        <taxon>Asteraceae</taxon>
        <taxon>Cichorioideae</taxon>
        <taxon>Cichorieae</taxon>
        <taxon>Lactucinae</taxon>
        <taxon>Lactuca</taxon>
    </lineage>
</organism>
<feature type="compositionally biased region" description="Polar residues" evidence="2">
    <location>
        <begin position="11"/>
        <end position="26"/>
    </location>
</feature>
<dbReference type="Proteomes" id="UP001177003">
    <property type="component" value="Chromosome 3"/>
</dbReference>
<evidence type="ECO:0000313" key="4">
    <source>
        <dbReference type="Proteomes" id="UP001177003"/>
    </source>
</evidence>
<protein>
    <submittedName>
        <fullName evidence="3">Uncharacterized protein</fullName>
    </submittedName>
</protein>
<dbReference type="EMBL" id="OX465079">
    <property type="protein sequence ID" value="CAI9274710.1"/>
    <property type="molecule type" value="Genomic_DNA"/>
</dbReference>
<evidence type="ECO:0000313" key="3">
    <source>
        <dbReference type="EMBL" id="CAI9274710.1"/>
    </source>
</evidence>
<accession>A0AA35YIS5</accession>
<dbReference type="AlphaFoldDB" id="A0AA35YIS5"/>
<feature type="coiled-coil region" evidence="1">
    <location>
        <begin position="185"/>
        <end position="212"/>
    </location>
</feature>
<proteinExistence type="predicted"/>
<keyword evidence="1" id="KW-0175">Coiled coil</keyword>
<feature type="region of interest" description="Disordered" evidence="2">
    <location>
        <begin position="73"/>
        <end position="114"/>
    </location>
</feature>
<keyword evidence="4" id="KW-1185">Reference proteome</keyword>
<sequence length="218" mass="23415">MKIKKVDHKTISPTSSDHESSQSYTLSEVPMQGGFSIPSPTSTFSTPITIAPCPPVSLSVSQSQTPFFTDSTATTITTTDEPPVNVNTSDAGARASGFSVGHSTPPVSTLRRDDPETIFGGDVNFEDFTFSPFHVVEESDEDATVTQKQFKAINDKLDSLIQSSNSSSNNAYSQEVVKALNETTLKEHAANLENANKAMEDSAKTCKEATDKVNKLIS</sequence>
<feature type="region of interest" description="Disordered" evidence="2">
    <location>
        <begin position="1"/>
        <end position="41"/>
    </location>
</feature>
<name>A0AA35YIS5_LACSI</name>
<reference evidence="3" key="1">
    <citation type="submission" date="2023-04" db="EMBL/GenBank/DDBJ databases">
        <authorList>
            <person name="Vijverberg K."/>
            <person name="Xiong W."/>
            <person name="Schranz E."/>
        </authorList>
    </citation>
    <scope>NUCLEOTIDE SEQUENCE</scope>
</reference>
<evidence type="ECO:0000256" key="1">
    <source>
        <dbReference type="SAM" id="Coils"/>
    </source>
</evidence>
<evidence type="ECO:0000256" key="2">
    <source>
        <dbReference type="SAM" id="MobiDB-lite"/>
    </source>
</evidence>
<gene>
    <name evidence="3" type="ORF">LSALG_LOCUS14770</name>
</gene>